<keyword evidence="4" id="KW-1185">Reference proteome</keyword>
<dbReference type="OrthoDB" id="9796448at2"/>
<dbReference type="PANTHER" id="PTHR34068:SF1">
    <property type="entry name" value="UPF0145 PROTEIN YBJQ"/>
    <property type="match status" value="1"/>
</dbReference>
<reference evidence="3 4" key="1">
    <citation type="submission" date="2019-07" db="EMBL/GenBank/DDBJ databases">
        <authorList>
            <person name="Kim J."/>
        </authorList>
    </citation>
    <scope>NUCLEOTIDE SEQUENCE [LARGE SCALE GENOMIC DNA]</scope>
    <source>
        <strain evidence="4">dk17</strain>
    </source>
</reference>
<dbReference type="Gene3D" id="3.30.110.70">
    <property type="entry name" value="Hypothetical protein apc22750. Chain B"/>
    <property type="match status" value="1"/>
</dbReference>
<comment type="similarity">
    <text evidence="1 2">Belongs to the UPF0145 family.</text>
</comment>
<evidence type="ECO:0000313" key="3">
    <source>
        <dbReference type="EMBL" id="TWR30358.1"/>
    </source>
</evidence>
<protein>
    <recommendedName>
        <fullName evidence="2">UPF0145 protein FPZ43_05295</fullName>
    </recommendedName>
</protein>
<dbReference type="PANTHER" id="PTHR34068">
    <property type="entry name" value="UPF0145 PROTEIN YBJQ"/>
    <property type="match status" value="1"/>
</dbReference>
<name>A0A563UG81_9SPHI</name>
<evidence type="ECO:0000256" key="2">
    <source>
        <dbReference type="HAMAP-Rule" id="MF_00338"/>
    </source>
</evidence>
<dbReference type="AlphaFoldDB" id="A0A563UG81"/>
<dbReference type="EMBL" id="VOEJ01000002">
    <property type="protein sequence ID" value="TWR30358.1"/>
    <property type="molecule type" value="Genomic_DNA"/>
</dbReference>
<comment type="caution">
    <text evidence="3">The sequence shown here is derived from an EMBL/GenBank/DDBJ whole genome shotgun (WGS) entry which is preliminary data.</text>
</comment>
<dbReference type="Pfam" id="PF01906">
    <property type="entry name" value="YbjQ_1"/>
    <property type="match status" value="1"/>
</dbReference>
<proteinExistence type="inferred from homology"/>
<dbReference type="InterPro" id="IPR002765">
    <property type="entry name" value="UPF0145_YbjQ-like"/>
</dbReference>
<sequence>MKKILVTTTETLQGYDIVSYIKPIFSNLVVGANFFKDFGASFSDFFGGRSTLYERNLHLLNEQAMQTLIVKAKEIGANCVLGMKVDVDEISGKNMQMFMVTAWGTAVIAVKSGDTRLQENFKEVDKESIKEKARLLVLINESAKEGFKLTLKDLEFIVETKSPEFRHLLINKYKRLDPANFDDAQYKSIVALYQDYFATLDANLAVPIVYDALLKETDKKAIDKITELIKANDLLDYAYINLLLAGDRDRRLIALNLLTGDKKTYVTNDINELKNIKEQLASALPIQTTRGTKKGFLSSNEKEVWICSCNTSNPLDQQYCSNCNKDEYGFKPGEVSVTAVLPMLENKIQALSSLL</sequence>
<dbReference type="Proteomes" id="UP000320042">
    <property type="component" value="Unassembled WGS sequence"/>
</dbReference>
<evidence type="ECO:0000313" key="4">
    <source>
        <dbReference type="Proteomes" id="UP000320042"/>
    </source>
</evidence>
<dbReference type="HAMAP" id="MF_00338">
    <property type="entry name" value="UPF0145"/>
    <property type="match status" value="1"/>
</dbReference>
<organism evidence="3 4">
    <name type="scientific">Mucilaginibacter pallidiroseus</name>
    <dbReference type="NCBI Taxonomy" id="2599295"/>
    <lineage>
        <taxon>Bacteria</taxon>
        <taxon>Pseudomonadati</taxon>
        <taxon>Bacteroidota</taxon>
        <taxon>Sphingobacteriia</taxon>
        <taxon>Sphingobacteriales</taxon>
        <taxon>Sphingobacteriaceae</taxon>
        <taxon>Mucilaginibacter</taxon>
    </lineage>
</organism>
<gene>
    <name evidence="3" type="ORF">FPZ43_05295</name>
</gene>
<evidence type="ECO:0000256" key="1">
    <source>
        <dbReference type="ARBA" id="ARBA00010751"/>
    </source>
</evidence>
<dbReference type="RefSeq" id="WP_146380818.1">
    <property type="nucleotide sequence ID" value="NZ_VOEJ01000002.1"/>
</dbReference>
<dbReference type="SUPFAM" id="SSF117782">
    <property type="entry name" value="YbjQ-like"/>
    <property type="match status" value="1"/>
</dbReference>
<dbReference type="InterPro" id="IPR035439">
    <property type="entry name" value="UPF0145_dom_sf"/>
</dbReference>
<accession>A0A563UG81</accession>